<gene>
    <name evidence="4" type="ORF">AB6T85_13835</name>
</gene>
<feature type="compositionally biased region" description="Basic and acidic residues" evidence="3">
    <location>
        <begin position="330"/>
        <end position="340"/>
    </location>
</feature>
<protein>
    <submittedName>
        <fullName evidence="4">Glycosyltransferase family 9 protein</fullName>
    </submittedName>
</protein>
<keyword evidence="1" id="KW-0328">Glycosyltransferase</keyword>
<evidence type="ECO:0000256" key="3">
    <source>
        <dbReference type="SAM" id="MobiDB-lite"/>
    </source>
</evidence>
<organism evidence="4 5">
    <name type="scientific">Erwinia aeris</name>
    <dbReference type="NCBI Taxonomy" id="3239803"/>
    <lineage>
        <taxon>Bacteria</taxon>
        <taxon>Pseudomonadati</taxon>
        <taxon>Pseudomonadota</taxon>
        <taxon>Gammaproteobacteria</taxon>
        <taxon>Enterobacterales</taxon>
        <taxon>Erwiniaceae</taxon>
        <taxon>Erwinia</taxon>
    </lineage>
</organism>
<sequence>MKRILVIRIDFLGDMVCTTPFLRALKQRWPQAEIHVLASKYNSTVLDNNPAVARVHHYVYSKNYEKNVRPGFLNYLKDRVKLIFSLRKIKFDLLIIPSGGMNKNAINFARQLNVADCRWHNADTEFDDRIPAHMLARPLIHEALAGFCLMPELNTPDINQMNPQIFPCQARVLYWQQKLGEKNRARVGLFISNNSAERRWPEQKWQALTDALSGKCEFIIFHSPQDKCISKWRRDEKARWVSTQTVADLIAAMTQLDIVVSADSAPVHFASALQIPLVALFEDRPEKYRRWHPLGVRNIVLHEGGNVSNIASKSVSAAVTQLLSEVNRPGYEKEKSENKKAGLVAKQSAEKDLVL</sequence>
<keyword evidence="5" id="KW-1185">Reference proteome</keyword>
<evidence type="ECO:0000313" key="4">
    <source>
        <dbReference type="EMBL" id="MEY8771482.1"/>
    </source>
</evidence>
<evidence type="ECO:0000256" key="2">
    <source>
        <dbReference type="ARBA" id="ARBA00022679"/>
    </source>
</evidence>
<dbReference type="InterPro" id="IPR051199">
    <property type="entry name" value="LPS_LOS_Heptosyltrfase"/>
</dbReference>
<dbReference type="Pfam" id="PF01075">
    <property type="entry name" value="Glyco_transf_9"/>
    <property type="match status" value="1"/>
</dbReference>
<dbReference type="PANTHER" id="PTHR30160:SF7">
    <property type="entry name" value="ADP-HEPTOSE--LPS HEPTOSYLTRANSFERASE 2"/>
    <property type="match status" value="1"/>
</dbReference>
<dbReference type="Proteomes" id="UP001565243">
    <property type="component" value="Unassembled WGS sequence"/>
</dbReference>
<evidence type="ECO:0000313" key="5">
    <source>
        <dbReference type="Proteomes" id="UP001565243"/>
    </source>
</evidence>
<dbReference type="PANTHER" id="PTHR30160">
    <property type="entry name" value="TETRAACYLDISACCHARIDE 4'-KINASE-RELATED"/>
    <property type="match status" value="1"/>
</dbReference>
<name>A0ABV4E9J6_9GAMM</name>
<accession>A0ABV4E9J6</accession>
<dbReference type="Gene3D" id="3.40.50.2000">
    <property type="entry name" value="Glycogen Phosphorylase B"/>
    <property type="match status" value="2"/>
</dbReference>
<evidence type="ECO:0000256" key="1">
    <source>
        <dbReference type="ARBA" id="ARBA00022676"/>
    </source>
</evidence>
<feature type="region of interest" description="Disordered" evidence="3">
    <location>
        <begin position="330"/>
        <end position="355"/>
    </location>
</feature>
<dbReference type="CDD" id="cd03789">
    <property type="entry name" value="GT9_LPS_heptosyltransferase"/>
    <property type="match status" value="1"/>
</dbReference>
<comment type="caution">
    <text evidence="4">The sequence shown here is derived from an EMBL/GenBank/DDBJ whole genome shotgun (WGS) entry which is preliminary data.</text>
</comment>
<dbReference type="EMBL" id="JBGFFX010000008">
    <property type="protein sequence ID" value="MEY8771482.1"/>
    <property type="molecule type" value="Genomic_DNA"/>
</dbReference>
<reference evidence="4 5" key="1">
    <citation type="submission" date="2024-07" db="EMBL/GenBank/DDBJ databases">
        <authorList>
            <person name="Hebao G."/>
        </authorList>
    </citation>
    <scope>NUCLEOTIDE SEQUENCE [LARGE SCALE GENOMIC DNA]</scope>
    <source>
        <strain evidence="4 5">ACCC 02193</strain>
    </source>
</reference>
<dbReference type="InterPro" id="IPR002201">
    <property type="entry name" value="Glyco_trans_9"/>
</dbReference>
<dbReference type="SUPFAM" id="SSF53756">
    <property type="entry name" value="UDP-Glycosyltransferase/glycogen phosphorylase"/>
    <property type="match status" value="1"/>
</dbReference>
<proteinExistence type="predicted"/>
<keyword evidence="2" id="KW-0808">Transferase</keyword>
<dbReference type="RefSeq" id="WP_369895993.1">
    <property type="nucleotide sequence ID" value="NZ_JBGFFX010000008.1"/>
</dbReference>